<evidence type="ECO:0000313" key="10">
    <source>
        <dbReference type="EMBL" id="AOZ71000.1"/>
    </source>
</evidence>
<organism evidence="10 11">
    <name type="scientific">Rhodobacter xanthinilyticus</name>
    <dbReference type="NCBI Taxonomy" id="1850250"/>
    <lineage>
        <taxon>Bacteria</taxon>
        <taxon>Pseudomonadati</taxon>
        <taxon>Pseudomonadota</taxon>
        <taxon>Alphaproteobacteria</taxon>
        <taxon>Rhodobacterales</taxon>
        <taxon>Rhodobacter group</taxon>
        <taxon>Rhodobacter</taxon>
    </lineage>
</organism>
<keyword evidence="4 8" id="KW-0812">Transmembrane</keyword>
<dbReference type="GO" id="GO:0015297">
    <property type="term" value="F:antiporter activity"/>
    <property type="evidence" value="ECO:0007669"/>
    <property type="project" value="TreeGrafter"/>
</dbReference>
<evidence type="ECO:0000256" key="6">
    <source>
        <dbReference type="ARBA" id="ARBA00023136"/>
    </source>
</evidence>
<dbReference type="GO" id="GO:0015220">
    <property type="term" value="F:choline transmembrane transporter activity"/>
    <property type="evidence" value="ECO:0007669"/>
    <property type="project" value="TreeGrafter"/>
</dbReference>
<evidence type="ECO:0000256" key="1">
    <source>
        <dbReference type="ARBA" id="ARBA00004651"/>
    </source>
</evidence>
<dbReference type="Proteomes" id="UP000176562">
    <property type="component" value="Chromosome"/>
</dbReference>
<evidence type="ECO:0000256" key="7">
    <source>
        <dbReference type="ARBA" id="ARBA00038032"/>
    </source>
</evidence>
<reference evidence="10 11" key="1">
    <citation type="submission" date="2016-10" db="EMBL/GenBank/DDBJ databases">
        <title>Rhodobacter sp. LPB0142, isolated from sea water.</title>
        <authorList>
            <person name="Kim E."/>
            <person name="Yi H."/>
        </authorList>
    </citation>
    <scope>NUCLEOTIDE SEQUENCE [LARGE SCALE GENOMIC DNA]</scope>
    <source>
        <strain evidence="10 11">LPB0142</strain>
    </source>
</reference>
<evidence type="ECO:0000256" key="5">
    <source>
        <dbReference type="ARBA" id="ARBA00022989"/>
    </source>
</evidence>
<feature type="transmembrane region" description="Helical" evidence="9">
    <location>
        <begin position="34"/>
        <end position="52"/>
    </location>
</feature>
<dbReference type="Gene3D" id="1.10.3730.20">
    <property type="match status" value="1"/>
</dbReference>
<keyword evidence="11" id="KW-1185">Reference proteome</keyword>
<comment type="subcellular location">
    <subcellularLocation>
        <location evidence="1 8">Cell membrane</location>
        <topology evidence="1 8">Multi-pass membrane protein</topology>
    </subcellularLocation>
</comment>
<sequence>MMRTYLFLLIAVMFETFGSSCLQASQQFTRFWPTVGVVFGFAGAFYFFTLVLKVLPLGITYAMWSGIGMVLIAGSGWLIFGQRLDWAAIAGIALIIAGILVINLFSNSASH</sequence>
<name>A0A1D9MGW2_9RHOB</name>
<gene>
    <name evidence="10" type="ORF">LPB142_09960</name>
</gene>
<feature type="transmembrane region" description="Helical" evidence="9">
    <location>
        <begin position="86"/>
        <end position="105"/>
    </location>
</feature>
<dbReference type="InterPro" id="IPR037185">
    <property type="entry name" value="EmrE-like"/>
</dbReference>
<dbReference type="SUPFAM" id="SSF103481">
    <property type="entry name" value="Multidrug resistance efflux transporter EmrE"/>
    <property type="match status" value="1"/>
</dbReference>
<evidence type="ECO:0000256" key="2">
    <source>
        <dbReference type="ARBA" id="ARBA00022448"/>
    </source>
</evidence>
<protein>
    <submittedName>
        <fullName evidence="10">QacE family quaternary ammonium compound efflux SMR transporter</fullName>
    </submittedName>
</protein>
<dbReference type="InterPro" id="IPR000390">
    <property type="entry name" value="Small_drug/metabolite_transptr"/>
</dbReference>
<evidence type="ECO:0000256" key="4">
    <source>
        <dbReference type="ARBA" id="ARBA00022692"/>
    </source>
</evidence>
<dbReference type="EMBL" id="CP017781">
    <property type="protein sequence ID" value="AOZ71000.1"/>
    <property type="molecule type" value="Genomic_DNA"/>
</dbReference>
<keyword evidence="5 9" id="KW-1133">Transmembrane helix</keyword>
<dbReference type="FunFam" id="1.10.3730.20:FF:000001">
    <property type="entry name" value="Quaternary ammonium compound resistance transporter SugE"/>
    <property type="match status" value="1"/>
</dbReference>
<dbReference type="InterPro" id="IPR045324">
    <property type="entry name" value="Small_multidrug_res"/>
</dbReference>
<proteinExistence type="inferred from homology"/>
<accession>A0A1D9MGW2</accession>
<evidence type="ECO:0000256" key="9">
    <source>
        <dbReference type="SAM" id="Phobius"/>
    </source>
</evidence>
<dbReference type="KEGG" id="rhp:LPB142_09960"/>
<dbReference type="Pfam" id="PF00893">
    <property type="entry name" value="Multi_Drug_Res"/>
    <property type="match status" value="1"/>
</dbReference>
<evidence type="ECO:0000256" key="8">
    <source>
        <dbReference type="RuleBase" id="RU003942"/>
    </source>
</evidence>
<keyword evidence="6 9" id="KW-0472">Membrane</keyword>
<dbReference type="GO" id="GO:1990961">
    <property type="term" value="P:xenobiotic detoxification by transmembrane export across the plasma membrane"/>
    <property type="evidence" value="ECO:0007669"/>
    <property type="project" value="UniProtKB-ARBA"/>
</dbReference>
<dbReference type="PANTHER" id="PTHR30561:SF1">
    <property type="entry name" value="MULTIDRUG TRANSPORTER EMRE"/>
    <property type="match status" value="1"/>
</dbReference>
<dbReference type="GO" id="GO:0005886">
    <property type="term" value="C:plasma membrane"/>
    <property type="evidence" value="ECO:0007669"/>
    <property type="project" value="UniProtKB-SubCell"/>
</dbReference>
<keyword evidence="2" id="KW-0813">Transport</keyword>
<evidence type="ECO:0000313" key="11">
    <source>
        <dbReference type="Proteomes" id="UP000176562"/>
    </source>
</evidence>
<dbReference type="GO" id="GO:0031460">
    <property type="term" value="P:glycine betaine transport"/>
    <property type="evidence" value="ECO:0007669"/>
    <property type="project" value="TreeGrafter"/>
</dbReference>
<keyword evidence="3" id="KW-1003">Cell membrane</keyword>
<dbReference type="AlphaFoldDB" id="A0A1D9MGW2"/>
<comment type="similarity">
    <text evidence="7 8">Belongs to the drug/metabolite transporter (DMT) superfamily. Small multidrug resistance (SMR) (TC 2.A.7.1) family.</text>
</comment>
<dbReference type="PANTHER" id="PTHR30561">
    <property type="entry name" value="SMR FAMILY PROTON-DEPENDENT DRUG EFFLUX TRANSPORTER SUGE"/>
    <property type="match status" value="1"/>
</dbReference>
<dbReference type="STRING" id="1850250.LPB142_09960"/>
<dbReference type="GO" id="GO:0015199">
    <property type="term" value="F:amino-acid betaine transmembrane transporter activity"/>
    <property type="evidence" value="ECO:0007669"/>
    <property type="project" value="TreeGrafter"/>
</dbReference>
<feature type="transmembrane region" description="Helical" evidence="9">
    <location>
        <begin position="59"/>
        <end position="80"/>
    </location>
</feature>
<evidence type="ECO:0000256" key="3">
    <source>
        <dbReference type="ARBA" id="ARBA00022475"/>
    </source>
</evidence>